<organism evidence="1 2">
    <name type="scientific">Polarella glacialis</name>
    <name type="common">Dinoflagellate</name>
    <dbReference type="NCBI Taxonomy" id="89957"/>
    <lineage>
        <taxon>Eukaryota</taxon>
        <taxon>Sar</taxon>
        <taxon>Alveolata</taxon>
        <taxon>Dinophyceae</taxon>
        <taxon>Suessiales</taxon>
        <taxon>Suessiaceae</taxon>
        <taxon>Polarella</taxon>
    </lineage>
</organism>
<dbReference type="AlphaFoldDB" id="A0A813FCE4"/>
<proteinExistence type="predicted"/>
<accession>A0A813FCE4</accession>
<evidence type="ECO:0000313" key="2">
    <source>
        <dbReference type="Proteomes" id="UP000654075"/>
    </source>
</evidence>
<dbReference type="OrthoDB" id="416034at2759"/>
<dbReference type="Proteomes" id="UP000654075">
    <property type="component" value="Unassembled WGS sequence"/>
</dbReference>
<dbReference type="EMBL" id="CAJNNV010024865">
    <property type="protein sequence ID" value="CAE8610917.1"/>
    <property type="molecule type" value="Genomic_DNA"/>
</dbReference>
<evidence type="ECO:0000313" key="1">
    <source>
        <dbReference type="EMBL" id="CAE8610917.1"/>
    </source>
</evidence>
<protein>
    <submittedName>
        <fullName evidence="1">Uncharacterized protein</fullName>
    </submittedName>
</protein>
<keyword evidence="2" id="KW-1185">Reference proteome</keyword>
<name>A0A813FCE4_POLGL</name>
<sequence length="177" mass="18986">MPPPAPAPAPVEEECYSLYSNMLFNNLLQSFSKNPDSNAMGYVLCTLCTSGKMSCQANVHGGLTPLIASHIHVAKSGDGVNGSGPPVINFCGTNEQYRILDMPGAPYLEPCAPYVKGGSSWRACRTRPSALPRALRTSRPAPGSTTLQASDKKCHHQAETLDFLKTFTGWPDSENIS</sequence>
<comment type="caution">
    <text evidence="1">The sequence shown here is derived from an EMBL/GenBank/DDBJ whole genome shotgun (WGS) entry which is preliminary data.</text>
</comment>
<gene>
    <name evidence="1" type="ORF">PGLA1383_LOCUS28727</name>
</gene>
<reference evidence="1" key="1">
    <citation type="submission" date="2021-02" db="EMBL/GenBank/DDBJ databases">
        <authorList>
            <person name="Dougan E. K."/>
            <person name="Rhodes N."/>
            <person name="Thang M."/>
            <person name="Chan C."/>
        </authorList>
    </citation>
    <scope>NUCLEOTIDE SEQUENCE</scope>
</reference>